<keyword evidence="6" id="KW-0255">Endonuclease</keyword>
<protein>
    <recommendedName>
        <fullName evidence="3">Endoribonuclease YSH1</fullName>
    </recommendedName>
    <alternativeName>
        <fullName evidence="10">Endoribonuclease ysh1</fullName>
    </alternativeName>
    <alternativeName>
        <fullName evidence="9 11">mRNA 3'-end-processing protein YSH1</fullName>
    </alternativeName>
</protein>
<dbReference type="GO" id="GO:0005847">
    <property type="term" value="C:mRNA cleavage and polyadenylation specificity factor complex"/>
    <property type="evidence" value="ECO:0007669"/>
    <property type="project" value="TreeGrafter"/>
</dbReference>
<gene>
    <name evidence="15" type="ORF">DAPK24_004410</name>
</gene>
<evidence type="ECO:0000259" key="12">
    <source>
        <dbReference type="SMART" id="SM00849"/>
    </source>
</evidence>
<dbReference type="Pfam" id="PF07521">
    <property type="entry name" value="RMMBL"/>
    <property type="match status" value="1"/>
</dbReference>
<keyword evidence="7" id="KW-0378">Hydrolase</keyword>
<evidence type="ECO:0000256" key="7">
    <source>
        <dbReference type="ARBA" id="ARBA00022801"/>
    </source>
</evidence>
<dbReference type="Pfam" id="PF10996">
    <property type="entry name" value="Beta-Casp"/>
    <property type="match status" value="1"/>
</dbReference>
<keyword evidence="16" id="KW-1185">Reference proteome</keyword>
<keyword evidence="4" id="KW-0507">mRNA processing</keyword>
<feature type="domain" description="Pre-mRNA 3'-end-processing endonuclease polyadenylation factor C-term" evidence="14">
    <location>
        <begin position="489"/>
        <end position="778"/>
    </location>
</feature>
<dbReference type="CDD" id="cd16292">
    <property type="entry name" value="CPSF3-like_MBL-fold"/>
    <property type="match status" value="1"/>
</dbReference>
<evidence type="ECO:0000256" key="3">
    <source>
        <dbReference type="ARBA" id="ARBA00018311"/>
    </source>
</evidence>
<dbReference type="InterPro" id="IPR021718">
    <property type="entry name" value="CPSF73-100_C"/>
</dbReference>
<proteinExistence type="inferred from homology"/>
<dbReference type="GO" id="GO:0006397">
    <property type="term" value="P:mRNA processing"/>
    <property type="evidence" value="ECO:0007669"/>
    <property type="project" value="UniProtKB-KW"/>
</dbReference>
<dbReference type="Gene3D" id="3.60.15.10">
    <property type="entry name" value="Ribonuclease Z/Hydroxyacylglutathione hydrolase-like"/>
    <property type="match status" value="1"/>
</dbReference>
<evidence type="ECO:0000256" key="9">
    <source>
        <dbReference type="ARBA" id="ARBA00032592"/>
    </source>
</evidence>
<dbReference type="SMART" id="SM01027">
    <property type="entry name" value="Beta-Casp"/>
    <property type="match status" value="1"/>
</dbReference>
<dbReference type="InterPro" id="IPR036866">
    <property type="entry name" value="RibonucZ/Hydroxyglut_hydro"/>
</dbReference>
<dbReference type="SUPFAM" id="SSF56281">
    <property type="entry name" value="Metallo-hydrolase/oxidoreductase"/>
    <property type="match status" value="1"/>
</dbReference>
<dbReference type="FunFam" id="3.40.50.10890:FF:000001">
    <property type="entry name" value="Cleavage and polyadenylation specificity factor subunit 3"/>
    <property type="match status" value="1"/>
</dbReference>
<dbReference type="InterPro" id="IPR050698">
    <property type="entry name" value="MBL"/>
</dbReference>
<dbReference type="Gene3D" id="3.40.50.10890">
    <property type="match status" value="1"/>
</dbReference>
<dbReference type="GO" id="GO:0004521">
    <property type="term" value="F:RNA endonuclease activity"/>
    <property type="evidence" value="ECO:0007669"/>
    <property type="project" value="TreeGrafter"/>
</dbReference>
<comment type="caution">
    <text evidence="15">The sequence shown here is derived from an EMBL/GenBank/DDBJ whole genome shotgun (WGS) entry which is preliminary data.</text>
</comment>
<dbReference type="InterPro" id="IPR011108">
    <property type="entry name" value="RMMBL"/>
</dbReference>
<dbReference type="SMART" id="SM01098">
    <property type="entry name" value="CPSF73-100_C"/>
    <property type="match status" value="1"/>
</dbReference>
<evidence type="ECO:0000259" key="13">
    <source>
        <dbReference type="SMART" id="SM01027"/>
    </source>
</evidence>
<dbReference type="PANTHER" id="PTHR11203">
    <property type="entry name" value="CLEAVAGE AND POLYADENYLATION SPECIFICITY FACTOR FAMILY MEMBER"/>
    <property type="match status" value="1"/>
</dbReference>
<dbReference type="Pfam" id="PF16661">
    <property type="entry name" value="Lactamase_B_6"/>
    <property type="match status" value="1"/>
</dbReference>
<evidence type="ECO:0000313" key="15">
    <source>
        <dbReference type="EMBL" id="GMM43866.1"/>
    </source>
</evidence>
<organism evidence="15 16">
    <name type="scientific">Pichia kluyveri</name>
    <name type="common">Yeast</name>
    <dbReference type="NCBI Taxonomy" id="36015"/>
    <lineage>
        <taxon>Eukaryota</taxon>
        <taxon>Fungi</taxon>
        <taxon>Dikarya</taxon>
        <taxon>Ascomycota</taxon>
        <taxon>Saccharomycotina</taxon>
        <taxon>Pichiomycetes</taxon>
        <taxon>Pichiales</taxon>
        <taxon>Pichiaceae</taxon>
        <taxon>Pichia</taxon>
    </lineage>
</organism>
<comment type="subcellular location">
    <subcellularLocation>
        <location evidence="1">Nucleus</location>
    </subcellularLocation>
</comment>
<evidence type="ECO:0000256" key="5">
    <source>
        <dbReference type="ARBA" id="ARBA00022722"/>
    </source>
</evidence>
<dbReference type="FunFam" id="3.60.15.10:FF:000001">
    <property type="entry name" value="Cleavage and polyadenylation specificity factor"/>
    <property type="match status" value="1"/>
</dbReference>
<dbReference type="Proteomes" id="UP001378960">
    <property type="component" value="Unassembled WGS sequence"/>
</dbReference>
<comment type="similarity">
    <text evidence="2">Belongs to the metallo-beta-lactamase superfamily. RNA-metabolizing metallo-beta-lactamase-like family. CPSF2/YSH1 subfamily.</text>
</comment>
<dbReference type="GO" id="GO:0004534">
    <property type="term" value="F:5'-3' RNA exonuclease activity"/>
    <property type="evidence" value="ECO:0007669"/>
    <property type="project" value="TreeGrafter"/>
</dbReference>
<dbReference type="GO" id="GO:0003723">
    <property type="term" value="F:RNA binding"/>
    <property type="evidence" value="ECO:0007669"/>
    <property type="project" value="TreeGrafter"/>
</dbReference>
<evidence type="ECO:0000256" key="10">
    <source>
        <dbReference type="ARBA" id="ARBA00069466"/>
    </source>
</evidence>
<sequence>MNSDEEQLKFHCLGGGNEVGRSCHILEYKGKVVMLDAGVHPAYTGLESLPFYDDFDLSRVDVLLISHFHLDHAASLPYVMQHTNFKGRVFMTYPTKAIYKWLLNDFVRVTNIAEDIDNTGDRANSFLYTNEDLNDSFDKIEAVDYHSTIEVDGIKFTAYHAGHVLGAAMFFIEIGGLKILFTGDYSREEDRHLSSAEVPHSKPDLLITEATFGTATHIPRLEREHKLTKMIHSTIQQGGRCLLPVFALGRAQEILLILDEYWQQHKDLQKIPIYYASDLAKRCMAVYQRYIYMMNESIRKKMTDSNTNPFFFKYIKSIAGMDRMKDSNPCVILASPGMLQSGLSRRILEKWSPDPRNSVIMTGYSVDGTLAKNLLREPNEIPSMNNPEVMVPRRINVEEISFAAHVDFEQNAEFIDLVSPKTIVLVHGESNPMGRLKSALLSKYQKLKSTEDEIKIYNPRNSTILSLEFKAQKVAKVVGKLASAITEDKEQLEGVLVQKNFDINLMSVDDIKEFTTLTTTSITQKQLLRCNANRSIVHWQFSQMFGSVNVLLDSEDVYEFEIMDCVKVRHNDKQYIAYVEWECGAMEDTIADSAIAILLSCDSLPASVKLTSKSCSHNHSEHDHNHDNQDISEQKIKEELKTEDEDSKIKFKEENLDGNIKQGIKDEIKEENGDIVKQEPSDGLTDIKVEKTLFKITEGHANVTEETKLARIIQILEVQFGDSLTSNLEGDEKSGVIKIGKNEATINYNDFTVVCKSGVLKGRIEGILSRGLELVSSFKK</sequence>
<feature type="domain" description="Beta-Casp" evidence="13">
    <location>
        <begin position="251"/>
        <end position="374"/>
    </location>
</feature>
<evidence type="ECO:0000256" key="11">
    <source>
        <dbReference type="ARBA" id="ARBA00075008"/>
    </source>
</evidence>
<dbReference type="PANTHER" id="PTHR11203:SF11">
    <property type="entry name" value="CLEAVAGE AND POLYADENYLATION SPECIFICITY FACTOR SUBUNIT 3"/>
    <property type="match status" value="1"/>
</dbReference>
<evidence type="ECO:0000256" key="8">
    <source>
        <dbReference type="ARBA" id="ARBA00023242"/>
    </source>
</evidence>
<dbReference type="InterPro" id="IPR001279">
    <property type="entry name" value="Metallo-B-lactamas"/>
</dbReference>
<evidence type="ECO:0000256" key="2">
    <source>
        <dbReference type="ARBA" id="ARBA00010624"/>
    </source>
</evidence>
<dbReference type="SMART" id="SM00849">
    <property type="entry name" value="Lactamase_B"/>
    <property type="match status" value="1"/>
</dbReference>
<reference evidence="15 16" key="1">
    <citation type="journal article" date="2023" name="Elife">
        <title>Identification of key yeast species and microbe-microbe interactions impacting larval growth of Drosophila in the wild.</title>
        <authorList>
            <person name="Mure A."/>
            <person name="Sugiura Y."/>
            <person name="Maeda R."/>
            <person name="Honda K."/>
            <person name="Sakurai N."/>
            <person name="Takahashi Y."/>
            <person name="Watada M."/>
            <person name="Katoh T."/>
            <person name="Gotoh A."/>
            <person name="Gotoh Y."/>
            <person name="Taniguchi I."/>
            <person name="Nakamura K."/>
            <person name="Hayashi T."/>
            <person name="Katayama T."/>
            <person name="Uemura T."/>
            <person name="Hattori Y."/>
        </authorList>
    </citation>
    <scope>NUCLEOTIDE SEQUENCE [LARGE SCALE GENOMIC DNA]</scope>
    <source>
        <strain evidence="15 16">PK-24</strain>
    </source>
</reference>
<dbReference type="AlphaFoldDB" id="A0AAV5QY40"/>
<keyword evidence="5" id="KW-0540">Nuclease</keyword>
<evidence type="ECO:0000256" key="4">
    <source>
        <dbReference type="ARBA" id="ARBA00022664"/>
    </source>
</evidence>
<feature type="domain" description="Metallo-beta-lactamase" evidence="12">
    <location>
        <begin position="20"/>
        <end position="239"/>
    </location>
</feature>
<name>A0AAV5QY40_PICKL</name>
<dbReference type="InterPro" id="IPR022712">
    <property type="entry name" value="Beta_Casp"/>
</dbReference>
<dbReference type="EMBL" id="BTGB01000001">
    <property type="protein sequence ID" value="GMM43866.1"/>
    <property type="molecule type" value="Genomic_DNA"/>
</dbReference>
<evidence type="ECO:0000256" key="6">
    <source>
        <dbReference type="ARBA" id="ARBA00022759"/>
    </source>
</evidence>
<evidence type="ECO:0000259" key="14">
    <source>
        <dbReference type="SMART" id="SM01098"/>
    </source>
</evidence>
<evidence type="ECO:0000256" key="1">
    <source>
        <dbReference type="ARBA" id="ARBA00004123"/>
    </source>
</evidence>
<dbReference type="Pfam" id="PF11718">
    <property type="entry name" value="CPSF73-100_C"/>
    <property type="match status" value="1"/>
</dbReference>
<evidence type="ECO:0000313" key="16">
    <source>
        <dbReference type="Proteomes" id="UP001378960"/>
    </source>
</evidence>
<accession>A0AAV5QY40</accession>
<keyword evidence="8" id="KW-0539">Nucleus</keyword>